<feature type="transmembrane region" description="Helical" evidence="1">
    <location>
        <begin position="71"/>
        <end position="96"/>
    </location>
</feature>
<dbReference type="EMBL" id="JAABOQ010000006">
    <property type="protein sequence ID" value="NER18487.1"/>
    <property type="molecule type" value="Genomic_DNA"/>
</dbReference>
<keyword evidence="1" id="KW-0472">Membrane</keyword>
<protein>
    <submittedName>
        <fullName evidence="2">DUF4199 family protein</fullName>
    </submittedName>
</protein>
<evidence type="ECO:0000313" key="2">
    <source>
        <dbReference type="EMBL" id="NER18487.1"/>
    </source>
</evidence>
<sequence length="173" mass="19128">MENQEPKTSSLAIKYGIISGLIGVAFGLMLYFIDMHYQGGWGVFGIQMLITITIIVLALREFKQKNEGFMTLGQALKIAVGLCLIGGLVGIAYQLLLTNVIDPEFFTKQEAYTTQTLQGYGMSQEQIEQQIEFGRNFRSPLLTIPVFLVISALAGLILGLITGLIMKKERPAY</sequence>
<dbReference type="Proteomes" id="UP000474296">
    <property type="component" value="Unassembled WGS sequence"/>
</dbReference>
<dbReference type="AlphaFoldDB" id="A0A6M0CSL6"/>
<keyword evidence="1" id="KW-1133">Transmembrane helix</keyword>
<keyword evidence="1" id="KW-0812">Transmembrane</keyword>
<feature type="transmembrane region" description="Helical" evidence="1">
    <location>
        <begin position="39"/>
        <end position="59"/>
    </location>
</feature>
<feature type="transmembrane region" description="Helical" evidence="1">
    <location>
        <begin position="142"/>
        <end position="166"/>
    </location>
</feature>
<keyword evidence="3" id="KW-1185">Reference proteome</keyword>
<accession>A0A6M0CSL6</accession>
<reference evidence="2 3" key="1">
    <citation type="submission" date="2020-01" db="EMBL/GenBank/DDBJ databases">
        <title>Spongiivirga citrea KCTC 32990T.</title>
        <authorList>
            <person name="Wang G."/>
        </authorList>
    </citation>
    <scope>NUCLEOTIDE SEQUENCE [LARGE SCALE GENOMIC DNA]</scope>
    <source>
        <strain evidence="2 3">KCTC 32990</strain>
    </source>
</reference>
<evidence type="ECO:0000313" key="3">
    <source>
        <dbReference type="Proteomes" id="UP000474296"/>
    </source>
</evidence>
<feature type="transmembrane region" description="Helical" evidence="1">
    <location>
        <begin position="12"/>
        <end position="33"/>
    </location>
</feature>
<proteinExistence type="predicted"/>
<evidence type="ECO:0000256" key="1">
    <source>
        <dbReference type="SAM" id="Phobius"/>
    </source>
</evidence>
<organism evidence="2 3">
    <name type="scientific">Spongiivirga citrea</name>
    <dbReference type="NCBI Taxonomy" id="1481457"/>
    <lineage>
        <taxon>Bacteria</taxon>
        <taxon>Pseudomonadati</taxon>
        <taxon>Bacteroidota</taxon>
        <taxon>Flavobacteriia</taxon>
        <taxon>Flavobacteriales</taxon>
        <taxon>Flavobacteriaceae</taxon>
        <taxon>Spongiivirga</taxon>
    </lineage>
</organism>
<name>A0A6M0CSL6_9FLAO</name>
<dbReference type="RefSeq" id="WP_164033176.1">
    <property type="nucleotide sequence ID" value="NZ_JAABOQ010000006.1"/>
</dbReference>
<gene>
    <name evidence="2" type="ORF">GWK10_14810</name>
</gene>
<dbReference type="InterPro" id="IPR025250">
    <property type="entry name" value="DUF4199"/>
</dbReference>
<comment type="caution">
    <text evidence="2">The sequence shown here is derived from an EMBL/GenBank/DDBJ whole genome shotgun (WGS) entry which is preliminary data.</text>
</comment>
<dbReference type="Pfam" id="PF13858">
    <property type="entry name" value="DUF4199"/>
    <property type="match status" value="1"/>
</dbReference>